<keyword evidence="3 6" id="KW-0812">Transmembrane</keyword>
<evidence type="ECO:0000256" key="5">
    <source>
        <dbReference type="ARBA" id="ARBA00023136"/>
    </source>
</evidence>
<evidence type="ECO:0000256" key="7">
    <source>
        <dbReference type="SAM" id="Phobius"/>
    </source>
</evidence>
<sequence length="266" mass="29483">MSRDDFHASVLRTTKTYGIQNRLGHKLEDRYERFGLDDVTQLNFYRQLFTEFFGSFVLVTLGCSAITPYKPQGSDAHLNMASIILSWGFTIATVVWTIAHVSGCFLNPAVTISMFINSRIPLTSGSEAIVVSQVSTTCQTLLNRELGIDEFKGCVIEFFITFILLFFVFATTDHHRMDHGGSHALMIGGVIIPLVNMAAELTGAGMNPARSFGPALIHGNWDAHWVYWVGPIGGGITGGLLYDLVFSERVIAWSRYLQVGHVQIDE</sequence>
<dbReference type="Proteomes" id="UP000678393">
    <property type="component" value="Unassembled WGS sequence"/>
</dbReference>
<dbReference type="PANTHER" id="PTHR19139:SF199">
    <property type="entry name" value="MIP17260P"/>
    <property type="match status" value="1"/>
</dbReference>
<dbReference type="PANTHER" id="PTHR19139">
    <property type="entry name" value="AQUAPORIN TRANSPORTER"/>
    <property type="match status" value="1"/>
</dbReference>
<keyword evidence="5 7" id="KW-0472">Membrane</keyword>
<evidence type="ECO:0000313" key="9">
    <source>
        <dbReference type="Proteomes" id="UP000678393"/>
    </source>
</evidence>
<dbReference type="InterPro" id="IPR000425">
    <property type="entry name" value="MIP"/>
</dbReference>
<feature type="transmembrane region" description="Helical" evidence="7">
    <location>
        <begin position="184"/>
        <end position="205"/>
    </location>
</feature>
<dbReference type="OrthoDB" id="3222at2759"/>
<evidence type="ECO:0000256" key="2">
    <source>
        <dbReference type="ARBA" id="ARBA00006175"/>
    </source>
</evidence>
<evidence type="ECO:0000256" key="1">
    <source>
        <dbReference type="ARBA" id="ARBA00004141"/>
    </source>
</evidence>
<dbReference type="SUPFAM" id="SSF81338">
    <property type="entry name" value="Aquaporin-like"/>
    <property type="match status" value="1"/>
</dbReference>
<evidence type="ECO:0000256" key="3">
    <source>
        <dbReference type="ARBA" id="ARBA00022692"/>
    </source>
</evidence>
<dbReference type="GO" id="GO:0015250">
    <property type="term" value="F:water channel activity"/>
    <property type="evidence" value="ECO:0007669"/>
    <property type="project" value="TreeGrafter"/>
</dbReference>
<feature type="transmembrane region" description="Helical" evidence="7">
    <location>
        <begin position="44"/>
        <end position="66"/>
    </location>
</feature>
<comment type="similarity">
    <text evidence="2 6">Belongs to the MIP/aquaporin (TC 1.A.8) family.</text>
</comment>
<dbReference type="Pfam" id="PF00230">
    <property type="entry name" value="MIP"/>
    <property type="match status" value="1"/>
</dbReference>
<proteinExistence type="inferred from homology"/>
<dbReference type="EMBL" id="CAJHNH020001831">
    <property type="protein sequence ID" value="CAG5124647.1"/>
    <property type="molecule type" value="Genomic_DNA"/>
</dbReference>
<reference evidence="8" key="1">
    <citation type="submission" date="2021-04" db="EMBL/GenBank/DDBJ databases">
        <authorList>
            <consortium name="Molecular Ecology Group"/>
        </authorList>
    </citation>
    <scope>NUCLEOTIDE SEQUENCE</scope>
</reference>
<dbReference type="AlphaFoldDB" id="A0A8S3Z542"/>
<evidence type="ECO:0000313" key="8">
    <source>
        <dbReference type="EMBL" id="CAG5124647.1"/>
    </source>
</evidence>
<evidence type="ECO:0008006" key="10">
    <source>
        <dbReference type="Google" id="ProtNLM"/>
    </source>
</evidence>
<evidence type="ECO:0000256" key="4">
    <source>
        <dbReference type="ARBA" id="ARBA00022989"/>
    </source>
</evidence>
<organism evidence="8 9">
    <name type="scientific">Candidula unifasciata</name>
    <dbReference type="NCBI Taxonomy" id="100452"/>
    <lineage>
        <taxon>Eukaryota</taxon>
        <taxon>Metazoa</taxon>
        <taxon>Spiralia</taxon>
        <taxon>Lophotrochozoa</taxon>
        <taxon>Mollusca</taxon>
        <taxon>Gastropoda</taxon>
        <taxon>Heterobranchia</taxon>
        <taxon>Euthyneura</taxon>
        <taxon>Panpulmonata</taxon>
        <taxon>Eupulmonata</taxon>
        <taxon>Stylommatophora</taxon>
        <taxon>Helicina</taxon>
        <taxon>Helicoidea</taxon>
        <taxon>Geomitridae</taxon>
        <taxon>Candidula</taxon>
    </lineage>
</organism>
<gene>
    <name evidence="8" type="ORF">CUNI_LOCUS10205</name>
</gene>
<keyword evidence="6" id="KW-0813">Transport</keyword>
<keyword evidence="4 7" id="KW-1133">Transmembrane helix</keyword>
<feature type="transmembrane region" description="Helical" evidence="7">
    <location>
        <begin position="155"/>
        <end position="172"/>
    </location>
</feature>
<comment type="caution">
    <text evidence="8">The sequence shown here is derived from an EMBL/GenBank/DDBJ whole genome shotgun (WGS) entry which is preliminary data.</text>
</comment>
<dbReference type="Gene3D" id="1.20.1080.10">
    <property type="entry name" value="Glycerol uptake facilitator protein"/>
    <property type="match status" value="2"/>
</dbReference>
<feature type="transmembrane region" description="Helical" evidence="7">
    <location>
        <begin position="225"/>
        <end position="245"/>
    </location>
</feature>
<dbReference type="InterPro" id="IPR034294">
    <property type="entry name" value="Aquaporin_transptr"/>
</dbReference>
<evidence type="ECO:0000256" key="6">
    <source>
        <dbReference type="RuleBase" id="RU000477"/>
    </source>
</evidence>
<keyword evidence="9" id="KW-1185">Reference proteome</keyword>
<dbReference type="PRINTS" id="PR00783">
    <property type="entry name" value="MINTRINSICP"/>
</dbReference>
<feature type="transmembrane region" description="Helical" evidence="7">
    <location>
        <begin position="78"/>
        <end position="99"/>
    </location>
</feature>
<name>A0A8S3Z542_9EUPU</name>
<protein>
    <recommendedName>
        <fullName evidence="10">Aquaporin</fullName>
    </recommendedName>
</protein>
<dbReference type="GO" id="GO:0005886">
    <property type="term" value="C:plasma membrane"/>
    <property type="evidence" value="ECO:0007669"/>
    <property type="project" value="TreeGrafter"/>
</dbReference>
<accession>A0A8S3Z542</accession>
<dbReference type="InterPro" id="IPR023271">
    <property type="entry name" value="Aquaporin-like"/>
</dbReference>
<comment type="subcellular location">
    <subcellularLocation>
        <location evidence="1">Membrane</location>
        <topology evidence="1">Multi-pass membrane protein</topology>
    </subcellularLocation>
</comment>